<comment type="caution">
    <text evidence="2">The sequence shown here is derived from an EMBL/GenBank/DDBJ whole genome shotgun (WGS) entry which is preliminary data.</text>
</comment>
<dbReference type="EMBL" id="NBTZ01000161">
    <property type="protein sequence ID" value="OTP66385.1"/>
    <property type="molecule type" value="Genomic_DNA"/>
</dbReference>
<gene>
    <name evidence="3" type="ORF">PAMC26510_05660</name>
    <name evidence="2" type="ORF">PAMC26577_38010</name>
</gene>
<evidence type="ECO:0000256" key="1">
    <source>
        <dbReference type="SAM" id="SignalP"/>
    </source>
</evidence>
<dbReference type="Proteomes" id="UP000194546">
    <property type="component" value="Unassembled WGS sequence"/>
</dbReference>
<organism evidence="2 5">
    <name type="scientific">Caballeronia sordidicola</name>
    <name type="common">Burkholderia sordidicola</name>
    <dbReference type="NCBI Taxonomy" id="196367"/>
    <lineage>
        <taxon>Bacteria</taxon>
        <taxon>Pseudomonadati</taxon>
        <taxon>Pseudomonadota</taxon>
        <taxon>Betaproteobacteria</taxon>
        <taxon>Burkholderiales</taxon>
        <taxon>Burkholderiaceae</taxon>
        <taxon>Caballeronia</taxon>
    </lineage>
</organism>
<feature type="signal peptide" evidence="1">
    <location>
        <begin position="1"/>
        <end position="23"/>
    </location>
</feature>
<keyword evidence="1" id="KW-0732">Signal</keyword>
<dbReference type="EMBL" id="NBTY01000026">
    <property type="protein sequence ID" value="OTP79676.1"/>
    <property type="molecule type" value="Genomic_DNA"/>
</dbReference>
<name>A0A242M6Y1_CABSO</name>
<accession>A0A242M6Y1</accession>
<proteinExistence type="predicted"/>
<protein>
    <submittedName>
        <fullName evidence="2">Uncharacterized protein</fullName>
    </submittedName>
</protein>
<reference evidence="2 5" key="2">
    <citation type="submission" date="2017-03" db="EMBL/GenBank/DDBJ databases">
        <title>Genome analysis of strain PAMC 26577.</title>
        <authorList>
            <person name="Oh H.-M."/>
            <person name="Yang J.-A."/>
        </authorList>
    </citation>
    <scope>NUCLEOTIDE SEQUENCE [LARGE SCALE GENOMIC DNA]</scope>
    <source>
        <strain evidence="2 5">PAMC 26577</strain>
    </source>
</reference>
<dbReference type="AlphaFoldDB" id="A0A242M6Y1"/>
<evidence type="ECO:0000313" key="3">
    <source>
        <dbReference type="EMBL" id="OTP79676.1"/>
    </source>
</evidence>
<dbReference type="Proteomes" id="UP000195221">
    <property type="component" value="Unassembled WGS sequence"/>
</dbReference>
<sequence>MGRLFCRIKTSGLCRIVLLVSMAACCPNQHSGVQAVATLNLIRALGGG</sequence>
<evidence type="ECO:0000313" key="2">
    <source>
        <dbReference type="EMBL" id="OTP66385.1"/>
    </source>
</evidence>
<evidence type="ECO:0000313" key="5">
    <source>
        <dbReference type="Proteomes" id="UP000195221"/>
    </source>
</evidence>
<evidence type="ECO:0000313" key="4">
    <source>
        <dbReference type="Proteomes" id="UP000194546"/>
    </source>
</evidence>
<reference evidence="3 4" key="1">
    <citation type="submission" date="2017-03" db="EMBL/GenBank/DDBJ databases">
        <title>Genome analysis of strain PAMC 26510.</title>
        <authorList>
            <person name="Oh H.-M."/>
            <person name="Yang J.-A."/>
        </authorList>
    </citation>
    <scope>NUCLEOTIDE SEQUENCE [LARGE SCALE GENOMIC DNA]</scope>
    <source>
        <strain evidence="3 4">PAMC 26510</strain>
    </source>
</reference>
<feature type="chain" id="PRO_5011913260" evidence="1">
    <location>
        <begin position="24"/>
        <end position="48"/>
    </location>
</feature>